<feature type="transmembrane region" description="Helical" evidence="2">
    <location>
        <begin position="45"/>
        <end position="68"/>
    </location>
</feature>
<dbReference type="KEGG" id="noy:EXE57_03325"/>
<protein>
    <recommendedName>
        <fullName evidence="5">DUF4352 domain-containing protein</fullName>
    </recommendedName>
</protein>
<evidence type="ECO:0000256" key="1">
    <source>
        <dbReference type="SAM" id="MobiDB-lite"/>
    </source>
</evidence>
<feature type="compositionally biased region" description="Low complexity" evidence="1">
    <location>
        <begin position="1"/>
        <end position="32"/>
    </location>
</feature>
<accession>A0A4P7GHY0</accession>
<organism evidence="3 4">
    <name type="scientific">Nocardioides euryhalodurans</name>
    <dbReference type="NCBI Taxonomy" id="2518370"/>
    <lineage>
        <taxon>Bacteria</taxon>
        <taxon>Bacillati</taxon>
        <taxon>Actinomycetota</taxon>
        <taxon>Actinomycetes</taxon>
        <taxon>Propionibacteriales</taxon>
        <taxon>Nocardioidaceae</taxon>
        <taxon>Nocardioides</taxon>
    </lineage>
</organism>
<evidence type="ECO:0000313" key="4">
    <source>
        <dbReference type="Proteomes" id="UP000294894"/>
    </source>
</evidence>
<name>A0A4P7GHY0_9ACTN</name>
<gene>
    <name evidence="3" type="ORF">EXE57_03325</name>
</gene>
<keyword evidence="2" id="KW-1133">Transmembrane helix</keyword>
<dbReference type="AlphaFoldDB" id="A0A4P7GHY0"/>
<dbReference type="EMBL" id="CP038267">
    <property type="protein sequence ID" value="QBR91403.1"/>
    <property type="molecule type" value="Genomic_DNA"/>
</dbReference>
<reference evidence="3 4" key="1">
    <citation type="submission" date="2019-03" db="EMBL/GenBank/DDBJ databases">
        <title>Three New Species of Nocardioides, Nocardioides euryhalodurans sp. nov., Nocardioides seonyuensis sp. nov. and Nocardioides eburneoflavus sp. nov., Iolated from Soil.</title>
        <authorList>
            <person name="Roh S.G."/>
            <person name="Lee C."/>
            <person name="Kim M.-K."/>
            <person name="Kim S.B."/>
        </authorList>
    </citation>
    <scope>NUCLEOTIDE SEQUENCE [LARGE SCALE GENOMIC DNA]</scope>
    <source>
        <strain evidence="3 4">MMS17-SY117</strain>
    </source>
</reference>
<dbReference type="Proteomes" id="UP000294894">
    <property type="component" value="Chromosome"/>
</dbReference>
<dbReference type="OrthoDB" id="3788564at2"/>
<dbReference type="RefSeq" id="WP_135073982.1">
    <property type="nucleotide sequence ID" value="NZ_CP038267.1"/>
</dbReference>
<evidence type="ECO:0008006" key="5">
    <source>
        <dbReference type="Google" id="ProtNLM"/>
    </source>
</evidence>
<keyword evidence="2" id="KW-0472">Membrane</keyword>
<keyword evidence="4" id="KW-1185">Reference proteome</keyword>
<keyword evidence="2" id="KW-0812">Transmembrane</keyword>
<proteinExistence type="predicted"/>
<evidence type="ECO:0000313" key="3">
    <source>
        <dbReference type="EMBL" id="QBR91403.1"/>
    </source>
</evidence>
<sequence length="187" mass="20228">MSDHQPPAQYPAPAQGDFQGQPHPQQGYGYQQAPPPKKKHTVRNVLLILAAVFVLFVGGCLAIVGTAANEVSKAIERGENEAGGRSNPVTITEGEAFEVRGFEYAAGWRVGKDAMGYINVSKLKVTNNRESSDSALVEIKFWKGSEVLALTDCTTEPIEVGTTTQVDCLAADKLPRSYDKITINDTF</sequence>
<feature type="region of interest" description="Disordered" evidence="1">
    <location>
        <begin position="1"/>
        <end position="36"/>
    </location>
</feature>
<evidence type="ECO:0000256" key="2">
    <source>
        <dbReference type="SAM" id="Phobius"/>
    </source>
</evidence>